<protein>
    <submittedName>
        <fullName evidence="1">Uncharacterized protein</fullName>
    </submittedName>
</protein>
<gene>
    <name evidence="1" type="ORF">T4D_13039</name>
</gene>
<dbReference type="OrthoDB" id="10509586at2759"/>
<evidence type="ECO:0000313" key="2">
    <source>
        <dbReference type="Proteomes" id="UP000054995"/>
    </source>
</evidence>
<comment type="caution">
    <text evidence="1">The sequence shown here is derived from an EMBL/GenBank/DDBJ whole genome shotgun (WGS) entry which is preliminary data.</text>
</comment>
<name>A0A0V1FEJ3_TRIPS</name>
<dbReference type="Proteomes" id="UP000054995">
    <property type="component" value="Unassembled WGS sequence"/>
</dbReference>
<dbReference type="EMBL" id="JYDT01000113">
    <property type="protein sequence ID" value="KRY84468.1"/>
    <property type="molecule type" value="Genomic_DNA"/>
</dbReference>
<dbReference type="AlphaFoldDB" id="A0A0V1FEJ3"/>
<reference evidence="1 2" key="1">
    <citation type="submission" date="2015-01" db="EMBL/GenBank/DDBJ databases">
        <title>Evolution of Trichinella species and genotypes.</title>
        <authorList>
            <person name="Korhonen P.K."/>
            <person name="Edoardo P."/>
            <person name="Giuseppe L.R."/>
            <person name="Gasser R.B."/>
        </authorList>
    </citation>
    <scope>NUCLEOTIDE SEQUENCE [LARGE SCALE GENOMIC DNA]</scope>
    <source>
        <strain evidence="1">ISS470</strain>
    </source>
</reference>
<sequence length="81" mass="9464">MNVPASLKNRELSDCITQGQPLQEMNLRRRCRKLSLKMYCTGRRAWEYADVGFVHSGIASLYFRADKQWTSKVHTGITEQW</sequence>
<organism evidence="1 2">
    <name type="scientific">Trichinella pseudospiralis</name>
    <name type="common">Parasitic roundworm</name>
    <dbReference type="NCBI Taxonomy" id="6337"/>
    <lineage>
        <taxon>Eukaryota</taxon>
        <taxon>Metazoa</taxon>
        <taxon>Ecdysozoa</taxon>
        <taxon>Nematoda</taxon>
        <taxon>Enoplea</taxon>
        <taxon>Dorylaimia</taxon>
        <taxon>Trichinellida</taxon>
        <taxon>Trichinellidae</taxon>
        <taxon>Trichinella</taxon>
    </lineage>
</organism>
<accession>A0A0V1FEJ3</accession>
<keyword evidence="2" id="KW-1185">Reference proteome</keyword>
<proteinExistence type="predicted"/>
<evidence type="ECO:0000313" key="1">
    <source>
        <dbReference type="EMBL" id="KRY84468.1"/>
    </source>
</evidence>